<evidence type="ECO:0000256" key="3">
    <source>
        <dbReference type="ARBA" id="ARBA00023141"/>
    </source>
</evidence>
<evidence type="ECO:0000313" key="8">
    <source>
        <dbReference type="Proteomes" id="UP000177870"/>
    </source>
</evidence>
<proteinExistence type="predicted"/>
<dbReference type="SMART" id="SM01133">
    <property type="entry name" value="DeoC"/>
    <property type="match status" value="1"/>
</dbReference>
<feature type="active site" description="Schiff-base intermediate with dihydroxyacetone-P" evidence="6">
    <location>
        <position position="177"/>
    </location>
</feature>
<evidence type="ECO:0000313" key="7">
    <source>
        <dbReference type="EMBL" id="AOX00037.1"/>
    </source>
</evidence>
<organism evidence="7 8">
    <name type="scientific">Moorena producens PAL-8-15-08-1</name>
    <dbReference type="NCBI Taxonomy" id="1458985"/>
    <lineage>
        <taxon>Bacteria</taxon>
        <taxon>Bacillati</taxon>
        <taxon>Cyanobacteriota</taxon>
        <taxon>Cyanophyceae</taxon>
        <taxon>Coleofasciculales</taxon>
        <taxon>Coleofasciculaceae</taxon>
        <taxon>Moorena</taxon>
    </lineage>
</organism>
<name>A0A1D8TR01_9CYAN</name>
<dbReference type="GO" id="GO:0009073">
    <property type="term" value="P:aromatic amino acid family biosynthetic process"/>
    <property type="evidence" value="ECO:0007669"/>
    <property type="project" value="UniProtKB-KW"/>
</dbReference>
<dbReference type="NCBIfam" id="NF005556">
    <property type="entry name" value="PRK07226.1"/>
    <property type="match status" value="1"/>
</dbReference>
<keyword evidence="3" id="KW-0057">Aromatic amino acid biosynthesis</keyword>
<dbReference type="SUPFAM" id="SSF51569">
    <property type="entry name" value="Aldolase"/>
    <property type="match status" value="1"/>
</dbReference>
<dbReference type="InterPro" id="IPR050456">
    <property type="entry name" value="DeoC/FbaB_aldolase"/>
</dbReference>
<dbReference type="STRING" id="1458985.BJP34_11730"/>
<evidence type="ECO:0000256" key="2">
    <source>
        <dbReference type="ARBA" id="ARBA00022679"/>
    </source>
</evidence>
<accession>A0A1D8TR01</accession>
<dbReference type="GO" id="GO:0016740">
    <property type="term" value="F:transferase activity"/>
    <property type="evidence" value="ECO:0007669"/>
    <property type="project" value="UniProtKB-KW"/>
</dbReference>
<dbReference type="PANTHER" id="PTHR47916:SF1">
    <property type="entry name" value="3-HYDROXY-5-PHOSPHONOOXYPENTANE-2,4-DIONE THIOLASE"/>
    <property type="match status" value="1"/>
</dbReference>
<feature type="active site" description="Proton donor" evidence="6">
    <location>
        <position position="146"/>
    </location>
</feature>
<evidence type="ECO:0000256" key="6">
    <source>
        <dbReference type="PIRSR" id="PIRSR038992-1"/>
    </source>
</evidence>
<dbReference type="OrthoDB" id="702at2"/>
<dbReference type="InterPro" id="IPR010210">
    <property type="entry name" value="ADH_synthase"/>
</dbReference>
<dbReference type="InterPro" id="IPR041720">
    <property type="entry name" value="FbaB-like"/>
</dbReference>
<evidence type="ECO:0000256" key="1">
    <source>
        <dbReference type="ARBA" id="ARBA00022605"/>
    </source>
</evidence>
<gene>
    <name evidence="7" type="ORF">BJP34_11730</name>
</gene>
<dbReference type="EMBL" id="CP017599">
    <property type="protein sequence ID" value="AOX00037.1"/>
    <property type="molecule type" value="Genomic_DNA"/>
</dbReference>
<dbReference type="PANTHER" id="PTHR47916">
    <property type="entry name" value="FRUCTOSE-BISPHOSPHATE ALDOLASE CLASS 1"/>
    <property type="match status" value="1"/>
</dbReference>
<evidence type="ECO:0000256" key="5">
    <source>
        <dbReference type="NCBIfam" id="TIGR01949"/>
    </source>
</evidence>
<dbReference type="InterPro" id="IPR013785">
    <property type="entry name" value="Aldolase_TIM"/>
</dbReference>
<dbReference type="CDD" id="cd00958">
    <property type="entry name" value="DhnA"/>
    <property type="match status" value="1"/>
</dbReference>
<evidence type="ECO:0000256" key="4">
    <source>
        <dbReference type="ARBA" id="ARBA00023270"/>
    </source>
</evidence>
<dbReference type="GO" id="GO:0016836">
    <property type="term" value="F:hydro-lyase activity"/>
    <property type="evidence" value="ECO:0007669"/>
    <property type="project" value="InterPro"/>
</dbReference>
<dbReference type="Gene3D" id="3.20.20.70">
    <property type="entry name" value="Aldolase class I"/>
    <property type="match status" value="1"/>
</dbReference>
<dbReference type="InterPro" id="IPR002915">
    <property type="entry name" value="DeoC/FbaB/LacD_aldolase"/>
</dbReference>
<reference evidence="8" key="1">
    <citation type="submission" date="2016-10" db="EMBL/GenBank/DDBJ databases">
        <title>Comparative genomics uncovers the prolific and rare metabolic potential of the cyanobacterial genus Moorea.</title>
        <authorList>
            <person name="Leao T."/>
            <person name="Castelao G."/>
            <person name="Korobeynikov A."/>
            <person name="Monroe E.A."/>
            <person name="Podell S."/>
            <person name="Glukhov E."/>
            <person name="Allen E."/>
            <person name="Gerwick W.H."/>
            <person name="Gerwick L."/>
        </authorList>
    </citation>
    <scope>NUCLEOTIDE SEQUENCE [LARGE SCALE GENOMIC DNA]</scope>
    <source>
        <strain evidence="8">PAL-8-15-08-1</strain>
    </source>
</reference>
<keyword evidence="4" id="KW-0704">Schiff base</keyword>
<dbReference type="GO" id="GO:0004332">
    <property type="term" value="F:fructose-bisphosphate aldolase activity"/>
    <property type="evidence" value="ECO:0007669"/>
    <property type="project" value="InterPro"/>
</dbReference>
<keyword evidence="1" id="KW-0028">Amino-acid biosynthesis</keyword>
<dbReference type="Proteomes" id="UP000177870">
    <property type="component" value="Chromosome"/>
</dbReference>
<dbReference type="NCBIfam" id="TIGR01949">
    <property type="entry name" value="ADH_synth"/>
    <property type="match status" value="1"/>
</dbReference>
<dbReference type="Pfam" id="PF01791">
    <property type="entry name" value="DeoC"/>
    <property type="match status" value="1"/>
</dbReference>
<sequence>MSLGKNYRLARILKGLDNYFIVPIDHGFTLGPVSGLAKVHQFIRSLPEKTISAIVAHQGIARAIHPGLIQKDISLILHLSGSTNLSPDPSSKHLVSTVEQAIKLGADGVSIHVNLGANDEYRMLKDFSQISAACHQWGMPLLAMVYARGEKIKNEYDADAIAHSTRLAWELGADIVKVNYTGDVQSFRQVVNSVDIPVIVAGGAKSNADSSILSMIKDAIRAGGKGVAVGRNIFQHSNPSFISQEIAKVISNPYQFTIKEVA</sequence>
<keyword evidence="2" id="KW-0808">Transferase</keyword>
<dbReference type="KEGG" id="mpro:BJP34_11730"/>
<dbReference type="RefSeq" id="WP_070392508.1">
    <property type="nucleotide sequence ID" value="NZ_CP017599.1"/>
</dbReference>
<dbReference type="EC" id="2.2.1.10" evidence="5"/>
<protein>
    <recommendedName>
        <fullName evidence="5">2-amino-3,7-dideoxy-D-threo-hept-6-ulosonate synthase</fullName>
        <ecNumber evidence="5">2.2.1.10</ecNumber>
    </recommendedName>
</protein>
<dbReference type="GO" id="GO:0008652">
    <property type="term" value="P:amino acid biosynthetic process"/>
    <property type="evidence" value="ECO:0007669"/>
    <property type="project" value="UniProtKB-KW"/>
</dbReference>
<dbReference type="PIRSF" id="PIRSF038992">
    <property type="entry name" value="Aldolase_Ia"/>
    <property type="match status" value="1"/>
</dbReference>
<dbReference type="AlphaFoldDB" id="A0A1D8TR01"/>